<evidence type="ECO:0000313" key="13">
    <source>
        <dbReference type="EMBL" id="KAL2041457.1"/>
    </source>
</evidence>
<dbReference type="Pfam" id="PF09335">
    <property type="entry name" value="VTT_dom"/>
    <property type="match status" value="1"/>
</dbReference>
<comment type="subcellular location">
    <subcellularLocation>
        <location evidence="2">Golgi apparatus membrane</location>
        <topology evidence="2">Multi-pass membrane protein</topology>
    </subcellularLocation>
</comment>
<evidence type="ECO:0000256" key="8">
    <source>
        <dbReference type="ARBA" id="ARBA00023034"/>
    </source>
</evidence>
<organism evidence="13 14">
    <name type="scientific">Stereocaulon virgatum</name>
    <dbReference type="NCBI Taxonomy" id="373712"/>
    <lineage>
        <taxon>Eukaryota</taxon>
        <taxon>Fungi</taxon>
        <taxon>Dikarya</taxon>
        <taxon>Ascomycota</taxon>
        <taxon>Pezizomycotina</taxon>
        <taxon>Lecanoromycetes</taxon>
        <taxon>OSLEUM clade</taxon>
        <taxon>Lecanoromycetidae</taxon>
        <taxon>Lecanorales</taxon>
        <taxon>Lecanorineae</taxon>
        <taxon>Stereocaulaceae</taxon>
        <taxon>Stereocaulon</taxon>
    </lineage>
</organism>
<evidence type="ECO:0000313" key="14">
    <source>
        <dbReference type="Proteomes" id="UP001590950"/>
    </source>
</evidence>
<feature type="transmembrane region" description="Helical" evidence="11">
    <location>
        <begin position="158"/>
        <end position="180"/>
    </location>
</feature>
<evidence type="ECO:0000256" key="1">
    <source>
        <dbReference type="ARBA" id="ARBA00002978"/>
    </source>
</evidence>
<keyword evidence="14" id="KW-1185">Reference proteome</keyword>
<gene>
    <name evidence="13" type="ORF">N7G274_005839</name>
</gene>
<evidence type="ECO:0000256" key="4">
    <source>
        <dbReference type="ARBA" id="ARBA00013533"/>
    </source>
</evidence>
<feature type="compositionally biased region" description="Polar residues" evidence="10">
    <location>
        <begin position="20"/>
        <end position="29"/>
    </location>
</feature>
<dbReference type="InterPro" id="IPR051076">
    <property type="entry name" value="Golgi_membrane_TVP38/TMEM64"/>
</dbReference>
<feature type="transmembrane region" description="Helical" evidence="11">
    <location>
        <begin position="82"/>
        <end position="101"/>
    </location>
</feature>
<evidence type="ECO:0000259" key="12">
    <source>
        <dbReference type="Pfam" id="PF09335"/>
    </source>
</evidence>
<evidence type="ECO:0000256" key="2">
    <source>
        <dbReference type="ARBA" id="ARBA00004653"/>
    </source>
</evidence>
<dbReference type="PANTHER" id="PTHR47549">
    <property type="entry name" value="GOLGI APPARATUS MEMBRANE PROTEIN TVP38-RELATED"/>
    <property type="match status" value="1"/>
</dbReference>
<dbReference type="Proteomes" id="UP001590950">
    <property type="component" value="Unassembled WGS sequence"/>
</dbReference>
<evidence type="ECO:0000256" key="3">
    <source>
        <dbReference type="ARBA" id="ARBA00008640"/>
    </source>
</evidence>
<reference evidence="13 14" key="1">
    <citation type="submission" date="2024-09" db="EMBL/GenBank/DDBJ databases">
        <title>Rethinking Asexuality: The Enigmatic Case of Functional Sexual Genes in Lepraria (Stereocaulaceae).</title>
        <authorList>
            <person name="Doellman M."/>
            <person name="Sun Y."/>
            <person name="Barcenas-Pena A."/>
            <person name="Lumbsch H.T."/>
            <person name="Grewe F."/>
        </authorList>
    </citation>
    <scope>NUCLEOTIDE SEQUENCE [LARGE SCALE GENOMIC DNA]</scope>
    <source>
        <strain evidence="13 14">Mercado 3170</strain>
    </source>
</reference>
<comment type="similarity">
    <text evidence="3">Belongs to the TVP38/TMEM64 family.</text>
</comment>
<dbReference type="InterPro" id="IPR032816">
    <property type="entry name" value="VTT_dom"/>
</dbReference>
<feature type="region of interest" description="Disordered" evidence="10">
    <location>
        <begin position="353"/>
        <end position="387"/>
    </location>
</feature>
<comment type="caution">
    <text evidence="13">The sequence shown here is derived from an EMBL/GenBank/DDBJ whole genome shotgun (WGS) entry which is preliminary data.</text>
</comment>
<keyword evidence="9 11" id="KW-0472">Membrane</keyword>
<accession>A0ABR4A6B9</accession>
<feature type="transmembrane region" description="Helical" evidence="11">
    <location>
        <begin position="122"/>
        <end position="152"/>
    </location>
</feature>
<evidence type="ECO:0000256" key="5">
    <source>
        <dbReference type="ARBA" id="ARBA00020673"/>
    </source>
</evidence>
<feature type="domain" description="VTT" evidence="12">
    <location>
        <begin position="141"/>
        <end position="256"/>
    </location>
</feature>
<keyword evidence="6 11" id="KW-0812">Transmembrane</keyword>
<name>A0ABR4A6B9_9LECA</name>
<dbReference type="EMBL" id="JBEFKJ010000017">
    <property type="protein sequence ID" value="KAL2041457.1"/>
    <property type="molecule type" value="Genomic_DNA"/>
</dbReference>
<dbReference type="PANTHER" id="PTHR47549:SF1">
    <property type="entry name" value="GOLGI APPARATUS MEMBRANE PROTEIN TVP38"/>
    <property type="match status" value="1"/>
</dbReference>
<evidence type="ECO:0000256" key="6">
    <source>
        <dbReference type="ARBA" id="ARBA00022692"/>
    </source>
</evidence>
<comment type="function">
    <text evidence="1">Golgi membrane protein involved in vesicular trafficking and spindle migration.</text>
</comment>
<evidence type="ECO:0000256" key="7">
    <source>
        <dbReference type="ARBA" id="ARBA00022989"/>
    </source>
</evidence>
<evidence type="ECO:0000256" key="9">
    <source>
        <dbReference type="ARBA" id="ARBA00023136"/>
    </source>
</evidence>
<feature type="compositionally biased region" description="Polar residues" evidence="10">
    <location>
        <begin position="37"/>
        <end position="47"/>
    </location>
</feature>
<protein>
    <recommendedName>
        <fullName evidence="4">Golgi apparatus membrane protein TVP38</fullName>
    </recommendedName>
    <alternativeName>
        <fullName evidence="5">Golgi apparatus membrane protein tvp38</fullName>
    </alternativeName>
</protein>
<feature type="transmembrane region" description="Helical" evidence="11">
    <location>
        <begin position="274"/>
        <end position="295"/>
    </location>
</feature>
<proteinExistence type="inferred from homology"/>
<keyword evidence="8" id="KW-0333">Golgi apparatus</keyword>
<feature type="transmembrane region" description="Helical" evidence="11">
    <location>
        <begin position="235"/>
        <end position="254"/>
    </location>
</feature>
<sequence length="387" mass="42846">MSYDSTARALALPISPPRSPNMSHSNTQAPWARRRTSGSLNRNNQSYGRRGSSWIDKTINNAERAWRQGFKMVDGMTLWQRALSFIAGIITIVLAILFLVFRERIFAWMQPVAEKWKNLRGGWLILWAMTFTTAFPPVIGYSTCLTLAGFVYGFPMGWPIVASATVVGSTCSFIISRTLLSGFVGRLVANDRRFEALSLVLKHDGLKLLVMIRLCPLPYSLSNGAISTFPTVRPLMFAAATAAATPRLLIAIFIGSRLAVIAKSGEKMDTGTKIVNWASIIIGVLLGAFTGWFIYKRTMARSRQIEAEERANNRQPSAQPGDFSDDIEEQAATATLIGDDQIDFLDHAGNFDGYRDEYTDDEDDVFQQGDGDGGEEAISLDKQTPHR</sequence>
<feature type="region of interest" description="Disordered" evidence="10">
    <location>
        <begin position="12"/>
        <end position="49"/>
    </location>
</feature>
<evidence type="ECO:0000256" key="10">
    <source>
        <dbReference type="SAM" id="MobiDB-lite"/>
    </source>
</evidence>
<keyword evidence="7 11" id="KW-1133">Transmembrane helix</keyword>
<evidence type="ECO:0000256" key="11">
    <source>
        <dbReference type="SAM" id="Phobius"/>
    </source>
</evidence>